<dbReference type="CDD" id="cd00093">
    <property type="entry name" value="HTH_XRE"/>
    <property type="match status" value="1"/>
</dbReference>
<dbReference type="EMBL" id="FPAS01000008">
    <property type="protein sequence ID" value="SFT91512.1"/>
    <property type="molecule type" value="Genomic_DNA"/>
</dbReference>
<dbReference type="PROSITE" id="PS50943">
    <property type="entry name" value="HTH_CROC1"/>
    <property type="match status" value="1"/>
</dbReference>
<dbReference type="STRING" id="477690.SAMN05216474_3140"/>
<dbReference type="GO" id="GO:0003677">
    <property type="term" value="F:DNA binding"/>
    <property type="evidence" value="ECO:0007669"/>
    <property type="project" value="InterPro"/>
</dbReference>
<dbReference type="SUPFAM" id="SSF47413">
    <property type="entry name" value="lambda repressor-like DNA-binding domains"/>
    <property type="match status" value="1"/>
</dbReference>
<evidence type="ECO:0000259" key="5">
    <source>
        <dbReference type="PROSITE" id="PS51459"/>
    </source>
</evidence>
<dbReference type="RefSeq" id="WP_090253375.1">
    <property type="nucleotide sequence ID" value="NZ_FPAS01000008.1"/>
</dbReference>
<dbReference type="SMART" id="SM00530">
    <property type="entry name" value="HTH_XRE"/>
    <property type="match status" value="1"/>
</dbReference>
<dbReference type="PROSITE" id="PS51459">
    <property type="entry name" value="FIDO"/>
    <property type="match status" value="1"/>
</dbReference>
<reference evidence="6 7" key="1">
    <citation type="submission" date="2016-10" db="EMBL/GenBank/DDBJ databases">
        <authorList>
            <person name="de Groot N.N."/>
        </authorList>
    </citation>
    <scope>NUCLEOTIDE SEQUENCE [LARGE SCALE GENOMIC DNA]</scope>
    <source>
        <strain evidence="6 7">CGMCC 1.7005</strain>
    </source>
</reference>
<feature type="domain" description="Fido" evidence="5">
    <location>
        <begin position="193"/>
        <end position="332"/>
    </location>
</feature>
<dbReference type="InterPro" id="IPR001387">
    <property type="entry name" value="Cro/C1-type_HTH"/>
</dbReference>
<dbReference type="Gene3D" id="1.10.3290.10">
    <property type="entry name" value="Fido-like domain"/>
    <property type="match status" value="1"/>
</dbReference>
<sequence length="347" mass="40619">MNILKTQRTNLQLKVKDLAQISGIDQALISKFENGKRLPTKQQIILLAKHLQLPLDDALAWWMKEKIISQIDDYQIAERALQMVMEDVVEYNSRQPRPYEHFEDKLKYLDELLSELQQLRSFDSYRVAQALELEYTFNSNKIEGNTLTLRETDLVVNQGLTISGKSMNEHLEAINHQEALEYLKEIIHKKIAFSEREVLQLHNLILRGINQKEAGKYRNVQVMIQGSQHMPPAPYLVNKQMEDYFFWYEANKYKYHPVILAAEMHERLVTIHPFIDGNGRTARLVMNLVLLSHGFVIADIKGDLSNRMNYYESLEKAQVEGDKDDFYNFIIDTEIKSLQRYISILRS</sequence>
<dbReference type="Gene3D" id="1.10.260.40">
    <property type="entry name" value="lambda repressor-like DNA-binding domains"/>
    <property type="match status" value="1"/>
</dbReference>
<dbReference type="SUPFAM" id="SSF140931">
    <property type="entry name" value="Fic-like"/>
    <property type="match status" value="1"/>
</dbReference>
<dbReference type="AlphaFoldDB" id="A0A1I7BWD4"/>
<evidence type="ECO:0000313" key="6">
    <source>
        <dbReference type="EMBL" id="SFT91512.1"/>
    </source>
</evidence>
<feature type="binding site" evidence="2">
    <location>
        <begin position="310"/>
        <end position="311"/>
    </location>
    <ligand>
        <name>ATP</name>
        <dbReference type="ChEBI" id="CHEBI:30616"/>
    </ligand>
</feature>
<dbReference type="InterPro" id="IPR003812">
    <property type="entry name" value="Fido"/>
</dbReference>
<dbReference type="GO" id="GO:0005524">
    <property type="term" value="F:ATP binding"/>
    <property type="evidence" value="ECO:0007669"/>
    <property type="project" value="UniProtKB-KW"/>
</dbReference>
<dbReference type="Pfam" id="PF01381">
    <property type="entry name" value="HTH_3"/>
    <property type="match status" value="1"/>
</dbReference>
<dbReference type="PANTHER" id="PTHR13504">
    <property type="entry name" value="FIDO DOMAIN-CONTAINING PROTEIN DDB_G0283145"/>
    <property type="match status" value="1"/>
</dbReference>
<feature type="site" description="Important for autoinhibition of adenylyltransferase activity" evidence="3">
    <location>
        <position position="143"/>
    </location>
</feature>
<feature type="active site" evidence="1">
    <location>
        <position position="272"/>
    </location>
</feature>
<evidence type="ECO:0000256" key="3">
    <source>
        <dbReference type="PIRSR" id="PIRSR640198-3"/>
    </source>
</evidence>
<organism evidence="6 7">
    <name type="scientific">Lishizhenia tianjinensis</name>
    <dbReference type="NCBI Taxonomy" id="477690"/>
    <lineage>
        <taxon>Bacteria</taxon>
        <taxon>Pseudomonadati</taxon>
        <taxon>Bacteroidota</taxon>
        <taxon>Flavobacteriia</taxon>
        <taxon>Flavobacteriales</taxon>
        <taxon>Crocinitomicaceae</taxon>
        <taxon>Lishizhenia</taxon>
    </lineage>
</organism>
<name>A0A1I7BWD4_9FLAO</name>
<keyword evidence="7" id="KW-1185">Reference proteome</keyword>
<keyword evidence="2" id="KW-0547">Nucleotide-binding</keyword>
<evidence type="ECO:0000256" key="2">
    <source>
        <dbReference type="PIRSR" id="PIRSR640198-2"/>
    </source>
</evidence>
<dbReference type="InterPro" id="IPR040198">
    <property type="entry name" value="Fido_containing"/>
</dbReference>
<feature type="domain" description="HTH cro/C1-type" evidence="4">
    <location>
        <begin position="4"/>
        <end position="58"/>
    </location>
</feature>
<dbReference type="PANTHER" id="PTHR13504:SF38">
    <property type="entry name" value="FIDO DOMAIN-CONTAINING PROTEIN"/>
    <property type="match status" value="1"/>
</dbReference>
<gene>
    <name evidence="6" type="ORF">SAMN05216474_3140</name>
</gene>
<dbReference type="InterPro" id="IPR010982">
    <property type="entry name" value="Lambda_DNA-bd_dom_sf"/>
</dbReference>
<dbReference type="InterPro" id="IPR036597">
    <property type="entry name" value="Fido-like_dom_sf"/>
</dbReference>
<evidence type="ECO:0000313" key="7">
    <source>
        <dbReference type="Proteomes" id="UP000236454"/>
    </source>
</evidence>
<accession>A0A1I7BWD4</accession>
<evidence type="ECO:0000259" key="4">
    <source>
        <dbReference type="PROSITE" id="PS50943"/>
    </source>
</evidence>
<dbReference type="Pfam" id="PF02661">
    <property type="entry name" value="Fic"/>
    <property type="match status" value="1"/>
</dbReference>
<feature type="binding site" evidence="2">
    <location>
        <begin position="276"/>
        <end position="283"/>
    </location>
    <ligand>
        <name>ATP</name>
        <dbReference type="ChEBI" id="CHEBI:30616"/>
    </ligand>
</feature>
<proteinExistence type="predicted"/>
<dbReference type="Proteomes" id="UP000236454">
    <property type="component" value="Unassembled WGS sequence"/>
</dbReference>
<dbReference type="OrthoDB" id="9814400at2"/>
<evidence type="ECO:0000256" key="1">
    <source>
        <dbReference type="PIRSR" id="PIRSR640198-1"/>
    </source>
</evidence>
<keyword evidence="2" id="KW-0067">ATP-binding</keyword>
<protein>
    <submittedName>
        <fullName evidence="6">Fic family protein</fullName>
    </submittedName>
</protein>